<dbReference type="PANTHER" id="PTHR43781:SF1">
    <property type="entry name" value="SACCHAROPINE DEHYDROGENASE"/>
    <property type="match status" value="1"/>
</dbReference>
<evidence type="ECO:0000259" key="1">
    <source>
        <dbReference type="Pfam" id="PF03435"/>
    </source>
</evidence>
<dbReference type="InterPro" id="IPR005097">
    <property type="entry name" value="Sacchrp_dh_NADP-bd"/>
</dbReference>
<sequence>MANQKNENAAIAVYGANGHTGKFVLSELARRGLKALAVGRSAAKLAHAGTQAVEIREASIEDANSLDRAFLGVTAVINCAGPFLDTADAVATATLRAGAHYFDVTAEQASALSTYDTFDNDARQAGLVFIPAMGFYGGFADLLVSALRGDWDSVDDIRIGIALDSWHPTIGSRNTGARNTARRLVVANGRLAPVSLPAAVQEWKFLQPFGPQQVIEQPFSEISVINRHLRSTEIHTYLNETGYRDVHDPSTPPPAPADGSGLSAQRFMVEVMVRKVNEERHISAFGRDIYAFTAPLVCEAVQQVLAGKARVRGAQAPGAVFDALEFLNALAPDQLSFQTSGI</sequence>
<feature type="domain" description="Saccharopine dehydrogenase NADP binding" evidence="1">
    <location>
        <begin position="11"/>
        <end position="111"/>
    </location>
</feature>
<dbReference type="InterPro" id="IPR036291">
    <property type="entry name" value="NAD(P)-bd_dom_sf"/>
</dbReference>
<dbReference type="AlphaFoldDB" id="A0A2P7BGD3"/>
<gene>
    <name evidence="2" type="ORF">CU103_08405</name>
</gene>
<proteinExistence type="predicted"/>
<dbReference type="Pfam" id="PF03435">
    <property type="entry name" value="Sacchrp_dh_NADP"/>
    <property type="match status" value="1"/>
</dbReference>
<name>A0A2P7BGD3_9HYPH</name>
<evidence type="ECO:0000313" key="3">
    <source>
        <dbReference type="Proteomes" id="UP000241764"/>
    </source>
</evidence>
<evidence type="ECO:0000313" key="2">
    <source>
        <dbReference type="EMBL" id="PSH65489.1"/>
    </source>
</evidence>
<organism evidence="2 3">
    <name type="scientific">Phyllobacterium sophorae</name>
    <dbReference type="NCBI Taxonomy" id="1520277"/>
    <lineage>
        <taxon>Bacteria</taxon>
        <taxon>Pseudomonadati</taxon>
        <taxon>Pseudomonadota</taxon>
        <taxon>Alphaproteobacteria</taxon>
        <taxon>Hyphomicrobiales</taxon>
        <taxon>Phyllobacteriaceae</taxon>
        <taxon>Phyllobacterium</taxon>
    </lineage>
</organism>
<dbReference type="Proteomes" id="UP000241764">
    <property type="component" value="Unassembled WGS sequence"/>
</dbReference>
<dbReference type="OrthoDB" id="4420885at2"/>
<dbReference type="EMBL" id="PGGM01000003">
    <property type="protein sequence ID" value="PSH65489.1"/>
    <property type="molecule type" value="Genomic_DNA"/>
</dbReference>
<dbReference type="PANTHER" id="PTHR43781">
    <property type="entry name" value="SACCHAROPINE DEHYDROGENASE"/>
    <property type="match status" value="1"/>
</dbReference>
<accession>A0A2P7BGD3</accession>
<dbReference type="SUPFAM" id="SSF51735">
    <property type="entry name" value="NAD(P)-binding Rossmann-fold domains"/>
    <property type="match status" value="1"/>
</dbReference>
<comment type="caution">
    <text evidence="2">The sequence shown here is derived from an EMBL/GenBank/DDBJ whole genome shotgun (WGS) entry which is preliminary data.</text>
</comment>
<keyword evidence="3" id="KW-1185">Reference proteome</keyword>
<protein>
    <submittedName>
        <fullName evidence="2">Saccharopine dehydrogenase</fullName>
    </submittedName>
</protein>
<reference evidence="3" key="1">
    <citation type="submission" date="2017-11" db="EMBL/GenBank/DDBJ databases">
        <authorList>
            <person name="Kuznetsova I."/>
            <person name="Sazanova A."/>
            <person name="Chirak E."/>
            <person name="Safronova V."/>
            <person name="Willems A."/>
        </authorList>
    </citation>
    <scope>NUCLEOTIDE SEQUENCE [LARGE SCALE GENOMIC DNA]</scope>
    <source>
        <strain evidence="3">CCBAU 03422</strain>
    </source>
</reference>
<dbReference type="RefSeq" id="WP_106663903.1">
    <property type="nucleotide sequence ID" value="NZ_PGGM01000003.1"/>
</dbReference>
<dbReference type="Gene3D" id="3.40.50.720">
    <property type="entry name" value="NAD(P)-binding Rossmann-like Domain"/>
    <property type="match status" value="1"/>
</dbReference>